<evidence type="ECO:0000313" key="6">
    <source>
        <dbReference type="EMBL" id="ADU52047.1"/>
    </source>
</evidence>
<dbReference type="RefSeq" id="WP_013496347.1">
    <property type="nucleotide sequence ID" value="NC_014831.1"/>
</dbReference>
<gene>
    <name evidence="6" type="ordered locus">Tmar_1964</name>
</gene>
<dbReference type="InterPro" id="IPR019109">
    <property type="entry name" value="MamF_MmsF"/>
</dbReference>
<feature type="transmembrane region" description="Helical" evidence="5">
    <location>
        <begin position="102"/>
        <end position="131"/>
    </location>
</feature>
<keyword evidence="2 5" id="KW-0812">Transmembrane</keyword>
<reference evidence="6 7" key="1">
    <citation type="journal article" date="2010" name="Stand. Genomic Sci.">
        <title>Complete genome sequence of Thermaerobacter marianensis type strain (7p75a).</title>
        <authorList>
            <person name="Han C."/>
            <person name="Gu W."/>
            <person name="Zhang X."/>
            <person name="Lapidus A."/>
            <person name="Nolan M."/>
            <person name="Copeland A."/>
            <person name="Lucas S."/>
            <person name="Del Rio T.G."/>
            <person name="Tice H."/>
            <person name="Cheng J.F."/>
            <person name="Tapia R."/>
            <person name="Goodwin L."/>
            <person name="Pitluck S."/>
            <person name="Pagani I."/>
            <person name="Ivanova N."/>
            <person name="Mavromatis K."/>
            <person name="Mikhailova N."/>
            <person name="Pati A."/>
            <person name="Chen A."/>
            <person name="Palaniappan K."/>
            <person name="Land M."/>
            <person name="Hauser L."/>
            <person name="Chang Y.J."/>
            <person name="Jeffries C.D."/>
            <person name="Schneider S."/>
            <person name="Rohde M."/>
            <person name="Goker M."/>
            <person name="Pukall R."/>
            <person name="Woyke T."/>
            <person name="Bristow J."/>
            <person name="Eisen J.A."/>
            <person name="Markowitz V."/>
            <person name="Hugenholtz P."/>
            <person name="Kyrpides N.C."/>
            <person name="Klenk H.P."/>
            <person name="Detter J.C."/>
        </authorList>
    </citation>
    <scope>NUCLEOTIDE SEQUENCE [LARGE SCALE GENOMIC DNA]</scope>
    <source>
        <strain evidence="7">ATCC 700841 / DSM 12885 / JCM 10246 / 7p75a</strain>
    </source>
</reference>
<evidence type="ECO:0000256" key="3">
    <source>
        <dbReference type="ARBA" id="ARBA00022989"/>
    </source>
</evidence>
<dbReference type="HOGENOM" id="CLU_104196_0_2_9"/>
<name>E6SJ23_THEM7</name>
<dbReference type="Pfam" id="PF09685">
    <property type="entry name" value="MamF_MmsF"/>
    <property type="match status" value="1"/>
</dbReference>
<keyword evidence="7" id="KW-1185">Reference proteome</keyword>
<evidence type="ECO:0000313" key="7">
    <source>
        <dbReference type="Proteomes" id="UP000008915"/>
    </source>
</evidence>
<accession>E6SJ23</accession>
<sequence length="149" mass="16137">MDDTSANHARSWAVACHLAALAGFWIPLGNLLGPLVLWLVKRNDHPFIDRQGKEALNFQISVTLYAVVLIVLAVFLLIPVGMLDVVFGPVEGPGFIDAGPRITAFLLVLLLVLLGGAATVGWLVLVVVAAVRASRGEDYRYPLTLRLVR</sequence>
<dbReference type="EMBL" id="CP002344">
    <property type="protein sequence ID" value="ADU52047.1"/>
    <property type="molecule type" value="Genomic_DNA"/>
</dbReference>
<evidence type="ECO:0000256" key="2">
    <source>
        <dbReference type="ARBA" id="ARBA00022692"/>
    </source>
</evidence>
<comment type="subcellular location">
    <subcellularLocation>
        <location evidence="1">Membrane</location>
        <topology evidence="1">Multi-pass membrane protein</topology>
    </subcellularLocation>
</comment>
<proteinExistence type="predicted"/>
<feature type="transmembrane region" description="Helical" evidence="5">
    <location>
        <begin position="12"/>
        <end position="40"/>
    </location>
</feature>
<dbReference type="Proteomes" id="UP000008915">
    <property type="component" value="Chromosome"/>
</dbReference>
<keyword evidence="4 5" id="KW-0472">Membrane</keyword>
<organism evidence="6 7">
    <name type="scientific">Thermaerobacter marianensis (strain ATCC 700841 / DSM 12885 / JCM 10246 / 7p75a)</name>
    <dbReference type="NCBI Taxonomy" id="644966"/>
    <lineage>
        <taxon>Bacteria</taxon>
        <taxon>Bacillati</taxon>
        <taxon>Bacillota</taxon>
        <taxon>Clostridia</taxon>
        <taxon>Eubacteriales</taxon>
        <taxon>Clostridiales Family XVII. Incertae Sedis</taxon>
        <taxon>Thermaerobacter</taxon>
    </lineage>
</organism>
<evidence type="ECO:0000256" key="5">
    <source>
        <dbReference type="SAM" id="Phobius"/>
    </source>
</evidence>
<dbReference type="AlphaFoldDB" id="E6SJ23"/>
<feature type="transmembrane region" description="Helical" evidence="5">
    <location>
        <begin position="60"/>
        <end position="82"/>
    </location>
</feature>
<dbReference type="KEGG" id="tmr:Tmar_1964"/>
<protein>
    <recommendedName>
        <fullName evidence="8">DUF4870 domain-containing protein</fullName>
    </recommendedName>
</protein>
<dbReference type="eggNOG" id="COG3296">
    <property type="taxonomic scope" value="Bacteria"/>
</dbReference>
<evidence type="ECO:0000256" key="4">
    <source>
        <dbReference type="ARBA" id="ARBA00023136"/>
    </source>
</evidence>
<evidence type="ECO:0008006" key="8">
    <source>
        <dbReference type="Google" id="ProtNLM"/>
    </source>
</evidence>
<reference evidence="7" key="2">
    <citation type="journal article" date="2010" name="Stand. Genomic Sci.">
        <title>Complete genome sequence of Thermaerobacter marianensis type strain (7p75aT).</title>
        <authorList>
            <person name="Han C."/>
            <person name="Gu W."/>
            <person name="Zhang X."/>
            <person name="Lapidus A."/>
            <person name="Nolan M."/>
            <person name="Copeland A."/>
            <person name="Lucas S."/>
            <person name="Glavina Del Rio T."/>
            <person name="Tice H."/>
            <person name="Cheng J."/>
            <person name="Tapia R."/>
            <person name="Goodwin L."/>
            <person name="Pitluck S."/>
            <person name="Pagani I."/>
            <person name="Ivanova N."/>
            <person name="Mavromatis K."/>
            <person name="Mikhailova N."/>
            <person name="Pati A."/>
            <person name="Chen A."/>
            <person name="Palaniappan K."/>
            <person name="Land M."/>
            <person name="Hauser L."/>
            <person name="Chang Y."/>
            <person name="Jeffries C."/>
            <person name="Schneider S."/>
            <person name="Rohde M."/>
            <person name="Goker M."/>
            <person name="Pukall R."/>
            <person name="Woyke T."/>
            <person name="Bristow J."/>
            <person name="Eisen J."/>
            <person name="Markowitz V."/>
            <person name="Hugenholtz P."/>
            <person name="Kyrpides N."/>
            <person name="Klenk H."/>
            <person name="Detter J."/>
        </authorList>
    </citation>
    <scope>NUCLEOTIDE SEQUENCE [LARGE SCALE GENOMIC DNA]</scope>
    <source>
        <strain evidence="7">ATCC 700841 / DSM 12885 / JCM 10246 / 7p75a</strain>
    </source>
</reference>
<evidence type="ECO:0000256" key="1">
    <source>
        <dbReference type="ARBA" id="ARBA00004141"/>
    </source>
</evidence>
<keyword evidence="3 5" id="KW-1133">Transmembrane helix</keyword>